<comment type="function">
    <text evidence="10">NDH-1 shuttles electrons from NADH, via FMN and iron-sulfur (Fe-S) centers, to quinones in the respiratory chain. Couples the redox reaction to proton translocation (for every two electrons transferred, four hydrogen ions are translocated across the cytoplasmic membrane), and thus conserves the redox energy in a proton gradient.</text>
</comment>
<dbReference type="GO" id="GO:0046872">
    <property type="term" value="F:metal ion binding"/>
    <property type="evidence" value="ECO:0007669"/>
    <property type="project" value="UniProtKB-UniRule"/>
</dbReference>
<dbReference type="InterPro" id="IPR000283">
    <property type="entry name" value="NADH_UbQ_OxRdtase_75kDa_su_CS"/>
</dbReference>
<dbReference type="PROSITE" id="PS00642">
    <property type="entry name" value="COMPLEX1_75K_2"/>
    <property type="match status" value="1"/>
</dbReference>
<dbReference type="InterPro" id="IPR006963">
    <property type="entry name" value="Mopterin_OxRdtase_4Fe-4S_dom"/>
</dbReference>
<keyword evidence="6 10" id="KW-0408">Iron</keyword>
<gene>
    <name evidence="14" type="ORF">SAMN05444340_10379</name>
</gene>
<dbReference type="OrthoDB" id="9816402at2"/>
<dbReference type="Gene3D" id="3.10.20.740">
    <property type="match status" value="1"/>
</dbReference>
<evidence type="ECO:0000256" key="4">
    <source>
        <dbReference type="ARBA" id="ARBA00022723"/>
    </source>
</evidence>
<dbReference type="InterPro" id="IPR036010">
    <property type="entry name" value="2Fe-2S_ferredoxin-like_sf"/>
</dbReference>
<keyword evidence="10" id="KW-0874">Quinone</keyword>
<dbReference type="EC" id="7.1.1.-" evidence="10"/>
<dbReference type="Gene3D" id="3.30.200.210">
    <property type="match status" value="1"/>
</dbReference>
<keyword evidence="10" id="KW-0001">2Fe-2S</keyword>
<keyword evidence="8 10" id="KW-0520">NAD</keyword>
<dbReference type="PANTHER" id="PTHR43105:SF13">
    <property type="entry name" value="NADH-UBIQUINONE OXIDOREDUCTASE 75 KDA SUBUNIT, MITOCHONDRIAL"/>
    <property type="match status" value="1"/>
</dbReference>
<dbReference type="PROSITE" id="PS00641">
    <property type="entry name" value="COMPLEX1_75K_1"/>
    <property type="match status" value="1"/>
</dbReference>
<dbReference type="Pfam" id="PF13510">
    <property type="entry name" value="Fer2_4"/>
    <property type="match status" value="1"/>
</dbReference>
<evidence type="ECO:0000256" key="1">
    <source>
        <dbReference type="ARBA" id="ARBA00001966"/>
    </source>
</evidence>
<organism evidence="14 15">
    <name type="scientific">Citreimonas salinaria</name>
    <dbReference type="NCBI Taxonomy" id="321339"/>
    <lineage>
        <taxon>Bacteria</taxon>
        <taxon>Pseudomonadati</taxon>
        <taxon>Pseudomonadota</taxon>
        <taxon>Alphaproteobacteria</taxon>
        <taxon>Rhodobacterales</taxon>
        <taxon>Roseobacteraceae</taxon>
        <taxon>Citreimonas</taxon>
    </lineage>
</organism>
<dbReference type="NCBIfam" id="TIGR01973">
    <property type="entry name" value="NuoG"/>
    <property type="match status" value="1"/>
</dbReference>
<evidence type="ECO:0000259" key="13">
    <source>
        <dbReference type="PROSITE" id="PS51839"/>
    </source>
</evidence>
<dbReference type="InterPro" id="IPR054351">
    <property type="entry name" value="NADH_UbQ_OxRdtase_ferredoxin"/>
</dbReference>
<dbReference type="InterPro" id="IPR010228">
    <property type="entry name" value="NADH_UbQ_OxRdtase_Gsu"/>
</dbReference>
<comment type="cofactor">
    <cofactor evidence="1 10">
        <name>[4Fe-4S] cluster</name>
        <dbReference type="ChEBI" id="CHEBI:49883"/>
    </cofactor>
</comment>
<evidence type="ECO:0000256" key="10">
    <source>
        <dbReference type="RuleBase" id="RU003525"/>
    </source>
</evidence>
<dbReference type="InterPro" id="IPR019574">
    <property type="entry name" value="NADH_UbQ_OxRdtase_Gsu_4Fe4S-bd"/>
</dbReference>
<dbReference type="Pfam" id="PF10588">
    <property type="entry name" value="NADH-G_4Fe-4S_3"/>
    <property type="match status" value="1"/>
</dbReference>
<feature type="domain" description="2Fe-2S ferredoxin-type" evidence="11">
    <location>
        <begin position="3"/>
        <end position="90"/>
    </location>
</feature>
<dbReference type="GO" id="GO:0016651">
    <property type="term" value="F:oxidoreductase activity, acting on NAD(P)H"/>
    <property type="evidence" value="ECO:0007669"/>
    <property type="project" value="InterPro"/>
</dbReference>
<dbReference type="PROSITE" id="PS00643">
    <property type="entry name" value="COMPLEX1_75K_3"/>
    <property type="match status" value="1"/>
</dbReference>
<dbReference type="PROSITE" id="PS51839">
    <property type="entry name" value="4FE4S_HC3"/>
    <property type="match status" value="1"/>
</dbReference>
<evidence type="ECO:0000313" key="15">
    <source>
        <dbReference type="Proteomes" id="UP000199286"/>
    </source>
</evidence>
<comment type="cofactor">
    <cofactor evidence="10">
        <name>[2Fe-2S] cluster</name>
        <dbReference type="ChEBI" id="CHEBI:190135"/>
    </cofactor>
    <text evidence="10">Binds 1 [2Fe-2S] cluster per subunit.</text>
</comment>
<proteinExistence type="inferred from homology"/>
<dbReference type="Proteomes" id="UP000199286">
    <property type="component" value="Unassembled WGS sequence"/>
</dbReference>
<protein>
    <recommendedName>
        <fullName evidence="10">NADH-quinone oxidoreductase</fullName>
        <ecNumber evidence="10">7.1.1.-</ecNumber>
    </recommendedName>
</protein>
<dbReference type="Pfam" id="PF22151">
    <property type="entry name" value="Fer4_NDSU1"/>
    <property type="match status" value="1"/>
</dbReference>
<comment type="similarity">
    <text evidence="2 10">Belongs to the complex I 75 kDa subunit family.</text>
</comment>
<dbReference type="PROSITE" id="PS51669">
    <property type="entry name" value="4FE4S_MOW_BIS_MGD"/>
    <property type="match status" value="1"/>
</dbReference>
<dbReference type="STRING" id="321339.SAMN05444340_10379"/>
<evidence type="ECO:0000259" key="12">
    <source>
        <dbReference type="PROSITE" id="PS51669"/>
    </source>
</evidence>
<dbReference type="SUPFAM" id="SSF54862">
    <property type="entry name" value="4Fe-4S ferredoxins"/>
    <property type="match status" value="1"/>
</dbReference>
<evidence type="ECO:0000256" key="5">
    <source>
        <dbReference type="ARBA" id="ARBA00022967"/>
    </source>
</evidence>
<feature type="domain" description="4Fe-4S His(Cys)3-ligated-type" evidence="13">
    <location>
        <begin position="90"/>
        <end position="129"/>
    </location>
</feature>
<dbReference type="FunFam" id="3.30.70.20:FF:000002">
    <property type="entry name" value="NADH-ubiquinone oxidoreductase 75 kDa subunit"/>
    <property type="match status" value="1"/>
</dbReference>
<name>A0A1H3GVT6_9RHOB</name>
<dbReference type="PROSITE" id="PS51085">
    <property type="entry name" value="2FE2S_FER_2"/>
    <property type="match status" value="1"/>
</dbReference>
<dbReference type="GO" id="GO:0042773">
    <property type="term" value="P:ATP synthesis coupled electron transport"/>
    <property type="evidence" value="ECO:0007669"/>
    <property type="project" value="InterPro"/>
</dbReference>
<evidence type="ECO:0000313" key="14">
    <source>
        <dbReference type="EMBL" id="SDY07443.1"/>
    </source>
</evidence>
<dbReference type="InterPro" id="IPR001041">
    <property type="entry name" value="2Fe-2S_ferredoxin-type"/>
</dbReference>
<dbReference type="AlphaFoldDB" id="A0A1H3GVT6"/>
<dbReference type="PROSITE" id="PS51257">
    <property type="entry name" value="PROKAR_LIPOPROTEIN"/>
    <property type="match status" value="1"/>
</dbReference>
<evidence type="ECO:0000256" key="9">
    <source>
        <dbReference type="ARBA" id="ARBA00047712"/>
    </source>
</evidence>
<dbReference type="PANTHER" id="PTHR43105">
    <property type="entry name" value="RESPIRATORY NITRATE REDUCTASE"/>
    <property type="match status" value="1"/>
</dbReference>
<keyword evidence="7 10" id="KW-0411">Iron-sulfur</keyword>
<dbReference type="Pfam" id="PF00384">
    <property type="entry name" value="Molybdopterin"/>
    <property type="match status" value="1"/>
</dbReference>
<comment type="catalytic activity">
    <reaction evidence="9 10">
        <text>a quinone + NADH + 5 H(+)(in) = a quinol + NAD(+) + 4 H(+)(out)</text>
        <dbReference type="Rhea" id="RHEA:57888"/>
        <dbReference type="ChEBI" id="CHEBI:15378"/>
        <dbReference type="ChEBI" id="CHEBI:24646"/>
        <dbReference type="ChEBI" id="CHEBI:57540"/>
        <dbReference type="ChEBI" id="CHEBI:57945"/>
        <dbReference type="ChEBI" id="CHEBI:132124"/>
    </reaction>
</comment>
<dbReference type="EMBL" id="FNPF01000003">
    <property type="protein sequence ID" value="SDY07443.1"/>
    <property type="molecule type" value="Genomic_DNA"/>
</dbReference>
<keyword evidence="15" id="KW-1185">Reference proteome</keyword>
<keyword evidence="5 10" id="KW-1278">Translocase</keyword>
<dbReference type="Pfam" id="PF09326">
    <property type="entry name" value="NADH_dhqG_C"/>
    <property type="match status" value="1"/>
</dbReference>
<dbReference type="GO" id="GO:0008137">
    <property type="term" value="F:NADH dehydrogenase (ubiquinone) activity"/>
    <property type="evidence" value="ECO:0007669"/>
    <property type="project" value="UniProtKB-UniRule"/>
</dbReference>
<keyword evidence="3 10" id="KW-0004">4Fe-4S</keyword>
<dbReference type="CDD" id="cd00207">
    <property type="entry name" value="fer2"/>
    <property type="match status" value="1"/>
</dbReference>
<dbReference type="GO" id="GO:0016020">
    <property type="term" value="C:membrane"/>
    <property type="evidence" value="ECO:0007669"/>
    <property type="project" value="InterPro"/>
</dbReference>
<dbReference type="InterPro" id="IPR015405">
    <property type="entry name" value="NDUFS1-like_C"/>
</dbReference>
<dbReference type="InterPro" id="IPR050123">
    <property type="entry name" value="Prok_molybdopt-oxidoreductase"/>
</dbReference>
<dbReference type="SMART" id="SM00929">
    <property type="entry name" value="NADH-G_4Fe-4S_3"/>
    <property type="match status" value="1"/>
</dbReference>
<dbReference type="SUPFAM" id="SSF54292">
    <property type="entry name" value="2Fe-2S ferredoxin-like"/>
    <property type="match status" value="1"/>
</dbReference>
<dbReference type="SUPFAM" id="SSF53706">
    <property type="entry name" value="Formate dehydrogenase/DMSO reductase, domains 1-3"/>
    <property type="match status" value="1"/>
</dbReference>
<accession>A0A1H3GVT6</accession>
<evidence type="ECO:0000256" key="2">
    <source>
        <dbReference type="ARBA" id="ARBA00005404"/>
    </source>
</evidence>
<reference evidence="14 15" key="1">
    <citation type="submission" date="2016-10" db="EMBL/GenBank/DDBJ databases">
        <authorList>
            <person name="de Groot N.N."/>
        </authorList>
    </citation>
    <scope>NUCLEOTIDE SEQUENCE [LARGE SCALE GENOMIC DNA]</scope>
    <source>
        <strain evidence="14 15">DSM 26880</strain>
    </source>
</reference>
<dbReference type="Gene3D" id="3.30.70.20">
    <property type="match status" value="1"/>
</dbReference>
<dbReference type="GO" id="GO:0051537">
    <property type="term" value="F:2 iron, 2 sulfur cluster binding"/>
    <property type="evidence" value="ECO:0007669"/>
    <property type="project" value="UniProtKB-UniRule"/>
</dbReference>
<feature type="domain" description="4Fe-4S Mo/W bis-MGD-type" evidence="12">
    <location>
        <begin position="227"/>
        <end position="283"/>
    </location>
</feature>
<dbReference type="InterPro" id="IPR006656">
    <property type="entry name" value="Mopterin_OxRdtase"/>
</dbReference>
<evidence type="ECO:0000259" key="11">
    <source>
        <dbReference type="PROSITE" id="PS51085"/>
    </source>
</evidence>
<dbReference type="GO" id="GO:0051539">
    <property type="term" value="F:4 iron, 4 sulfur cluster binding"/>
    <property type="evidence" value="ECO:0007669"/>
    <property type="project" value="UniProtKB-KW"/>
</dbReference>
<dbReference type="Gene3D" id="3.40.50.740">
    <property type="match status" value="1"/>
</dbReference>
<evidence type="ECO:0000256" key="6">
    <source>
        <dbReference type="ARBA" id="ARBA00023004"/>
    </source>
</evidence>
<evidence type="ECO:0000256" key="8">
    <source>
        <dbReference type="ARBA" id="ARBA00023027"/>
    </source>
</evidence>
<keyword evidence="4 10" id="KW-0479">Metal-binding</keyword>
<evidence type="ECO:0000256" key="7">
    <source>
        <dbReference type="ARBA" id="ARBA00023014"/>
    </source>
</evidence>
<dbReference type="FunFam" id="3.10.20.740:FF:000001">
    <property type="entry name" value="NADH-quinone oxidoreductase subunit G"/>
    <property type="match status" value="1"/>
</dbReference>
<dbReference type="GO" id="GO:0048038">
    <property type="term" value="F:quinone binding"/>
    <property type="evidence" value="ECO:0007669"/>
    <property type="project" value="UniProtKB-UniRule"/>
</dbReference>
<dbReference type="FunFam" id="3.30.200.210:FF:000002">
    <property type="entry name" value="NADH-ubiquinone oxidoreductase 75 kDa subunit"/>
    <property type="match status" value="1"/>
</dbReference>
<sequence length="665" mass="71727">MSDTRTIIIDDTEIEVPSAMTLIQACEEAGIEIPRFCYHERLSIAGNCRMCLVEVVGGPPKPAASCAMQVKDLRPGPDGQPPRVRTNSPMVKKAREGVMEFLLINHPLDCPICDQGGECDLQDQAMAYGVDFSRYREPKRATEDLDLGPLVETHMTRCISCTRCVRFTTEVAGINQMGQTGRGEDAEITSYLGETLNSNLQGNIIDLCPVGALVSKPYAFTARPWELGKTETIDVMDALGSSIRVDTKGREVMRILPRNHDGVNEEWISDKTRFVWDGLRRQRLDRPYIREDGKLRPATWPEALARTAEAMKGAKSLAGIVGDLAPVEAAFALKQLIEGQGGIVESRTDNARLPAGNRSGYVGNVAIEELDTARDIILIGTDPVIEAPVLNARIRKAWINGATVQRVGPASDLTYDVVELGEGRSALDGIDAPEGTIVVVGMGALREADGAAVLAKAMALSGRMLVLHNAAARVGAMDVGAVNDGGMEAIGQSDVLFNLGADEVETARNADGGPFVIYQGSHGDRGAHRADVILPAAAYTEEQGLFVNTEGRPQLALRAGFAPGEAKENWAILRALSAELGATQPWDSLAQLRQKLVEAVPHLAEIDTVPENDWQPLEQGALGDATFRYAMSDFYLTNPIARASELMADLSRRAKARAEAPLAAE</sequence>
<evidence type="ECO:0000256" key="3">
    <source>
        <dbReference type="ARBA" id="ARBA00022485"/>
    </source>
</evidence>
<dbReference type="RefSeq" id="WP_089880000.1">
    <property type="nucleotide sequence ID" value="NZ_FNPF01000003.1"/>
</dbReference>
<dbReference type="Pfam" id="PF22117">
    <property type="entry name" value="Fer4_Nqo3"/>
    <property type="match status" value="1"/>
</dbReference>